<dbReference type="InterPro" id="IPR048365">
    <property type="entry name" value="TNP-like_RNaseH_N"/>
</dbReference>
<sequence>VCSLIVDEMRAKEKLQYNKQRDCFVGQVDIGQEEQNGDLVLESSLLCFVICGLSTTYRIPIAYYFTKGPTGPQLHKLLIFVMQKVEACGFRIVRLVTDNHKVNANCMKLLGNDLLTYRIENTCDRSRLLFISFDPCHVLKNVRSQFLSRDLGPNGEISASHGKDLYELQKGLSVKPVRYLSINHVYPSNTENMSVTKAAQLMSPSVTVALDNLKDQDEHTCAQSFSITFMQNVYRWFVLHDVSNTTQHIHQNCSDARHFDDIRG</sequence>
<dbReference type="EMBL" id="GEFH01001220">
    <property type="protein sequence ID" value="JAP67361.1"/>
    <property type="molecule type" value="mRNA"/>
</dbReference>
<dbReference type="Pfam" id="PF21787">
    <property type="entry name" value="TNP-like_RNaseH_N"/>
    <property type="match status" value="1"/>
</dbReference>
<dbReference type="Pfam" id="PF21788">
    <property type="entry name" value="TNP-like_GBD"/>
    <property type="match status" value="1"/>
</dbReference>
<feature type="domain" description="Transposable element P transposase-like GTP-binding insertion" evidence="2">
    <location>
        <begin position="136"/>
        <end position="238"/>
    </location>
</feature>
<proteinExistence type="evidence at transcript level"/>
<evidence type="ECO:0000259" key="2">
    <source>
        <dbReference type="Pfam" id="PF21788"/>
    </source>
</evidence>
<evidence type="ECO:0000313" key="3">
    <source>
        <dbReference type="EMBL" id="JAP67361.1"/>
    </source>
</evidence>
<dbReference type="InterPro" id="IPR048366">
    <property type="entry name" value="TNP-like_GBD"/>
</dbReference>
<protein>
    <submittedName>
        <fullName evidence="3">Putative transposase protein</fullName>
    </submittedName>
</protein>
<dbReference type="AlphaFoldDB" id="A0A131XP71"/>
<name>A0A131XP71_9ACAR</name>
<evidence type="ECO:0000259" key="1">
    <source>
        <dbReference type="Pfam" id="PF21787"/>
    </source>
</evidence>
<organism evidence="3">
    <name type="scientific">Hyalomma excavatum</name>
    <dbReference type="NCBI Taxonomy" id="257692"/>
    <lineage>
        <taxon>Eukaryota</taxon>
        <taxon>Metazoa</taxon>
        <taxon>Ecdysozoa</taxon>
        <taxon>Arthropoda</taxon>
        <taxon>Chelicerata</taxon>
        <taxon>Arachnida</taxon>
        <taxon>Acari</taxon>
        <taxon>Parasitiformes</taxon>
        <taxon>Ixodida</taxon>
        <taxon>Ixodoidea</taxon>
        <taxon>Ixodidae</taxon>
        <taxon>Hyalomminae</taxon>
        <taxon>Hyalomma</taxon>
    </lineage>
</organism>
<reference evidence="3" key="1">
    <citation type="journal article" date="2017" name="Ticks Tick Borne Dis.">
        <title>An insight into the sialome of Hyalomma excavatum.</title>
        <authorList>
            <person name="Ribeiro J.M."/>
            <person name="Slovak M."/>
            <person name="Francischetti I.M."/>
        </authorList>
    </citation>
    <scope>NUCLEOTIDE SEQUENCE</scope>
    <source>
        <strain evidence="3">Samish</strain>
        <tissue evidence="3">Salivary glands</tissue>
    </source>
</reference>
<feature type="domain" description="Transposable element P transposase-like RNase H" evidence="1">
    <location>
        <begin position="1"/>
        <end position="111"/>
    </location>
</feature>
<accession>A0A131XP71</accession>
<feature type="non-terminal residue" evidence="3">
    <location>
        <position position="1"/>
    </location>
</feature>